<keyword evidence="2" id="KW-0349">Heme</keyword>
<keyword evidence="4" id="KW-0560">Oxidoreductase</keyword>
<dbReference type="Gene3D" id="3.90.480.20">
    <property type="match status" value="1"/>
</dbReference>
<dbReference type="SUPFAM" id="SSF55124">
    <property type="entry name" value="Nitrite/Sulfite reductase N-terminal domain-like"/>
    <property type="match status" value="2"/>
</dbReference>
<keyword evidence="3" id="KW-0479">Metal-binding</keyword>
<organism evidence="9 10">
    <name type="scientific">Paraburkholderia bryophila</name>
    <dbReference type="NCBI Taxonomy" id="420952"/>
    <lineage>
        <taxon>Bacteria</taxon>
        <taxon>Pseudomonadati</taxon>
        <taxon>Pseudomonadota</taxon>
        <taxon>Betaproteobacteria</taxon>
        <taxon>Burkholderiales</taxon>
        <taxon>Burkholderiaceae</taxon>
        <taxon>Paraburkholderia</taxon>
    </lineage>
</organism>
<sequence>MSLWLPPQLYAASPPALRATGSTGKAATDFDLPARRPAGETVRASQHRAGCTDAAATPTSRLARATARRYPVSVLKQASSFPVVHRAAHALRPSACPGLLRIVAARDGGLCRIKLPGGALSAAQARAIADASVQHAAGAIEVTNRANLQVRGVRQGHDAALIEALIEAGLGPSGALVEAAPWQTDASIKAEPGPTRTVTASVETGTSPLPTVTAPVETGPSPTRTMTAPETAHVDRAAYAAASLADDVRNVMISPAAGRDPFALFDTAPLCAESLALLQSEPRFAALSPKFAVLLDGGEKLARVDHPHDVWLAATQDADGVRFVFGLAGCPPEAGSQHADHSGALAAVLPSQVCPLIRALLHTFLDLAAADATRMRHLLASHGTGTLLHHAQRYVDFPLLRDTSLADWRRHTPADASLRLGAHAQSQPQTWHAGGQAPLGRLDAVTLHGLATLAQRHGDGTLRMTPWQSVLLRDIATHAVADVLTGLAELGLATAPAQAITRLIACTGSTGCARSLADTKADALRLAPRLPAGVELHLSGCPRSCAAAHCAPYTLLAVAPGAYDLYRRDGPPGFGACVAQRLTIDEAADTLARLADIGAPIDVAVKQTSQAKPMSHPDA</sequence>
<dbReference type="InterPro" id="IPR045854">
    <property type="entry name" value="NO2/SO3_Rdtase_4Fe4S_sf"/>
</dbReference>
<evidence type="ECO:0000256" key="1">
    <source>
        <dbReference type="ARBA" id="ARBA00022485"/>
    </source>
</evidence>
<keyword evidence="6" id="KW-0411">Iron-sulfur</keyword>
<proteinExistence type="predicted"/>
<keyword evidence="5" id="KW-0408">Iron</keyword>
<reference evidence="9 10" key="1">
    <citation type="submission" date="2018-06" db="EMBL/GenBank/DDBJ databases">
        <title>Genomic Encyclopedia of Type Strains, Phase III (KMG-III): the genomes of soil and plant-associated and newly described type strains.</title>
        <authorList>
            <person name="Whitman W."/>
        </authorList>
    </citation>
    <scope>NUCLEOTIDE SEQUENCE [LARGE SCALE GENOMIC DNA]</scope>
    <source>
        <strain evidence="9 10">LMG 23644</strain>
    </source>
</reference>
<evidence type="ECO:0000256" key="4">
    <source>
        <dbReference type="ARBA" id="ARBA00023002"/>
    </source>
</evidence>
<feature type="domain" description="Nitrite/sulphite reductase 4Fe-4S" evidence="7">
    <location>
        <begin position="245"/>
        <end position="394"/>
    </location>
</feature>
<accession>A0A329BJD0</accession>
<evidence type="ECO:0000259" key="8">
    <source>
        <dbReference type="Pfam" id="PF03460"/>
    </source>
</evidence>
<dbReference type="Gene3D" id="3.90.480.10">
    <property type="entry name" value="Sulfite Reductase Hemoprotein,Domain 2"/>
    <property type="match status" value="1"/>
</dbReference>
<dbReference type="Pfam" id="PF01077">
    <property type="entry name" value="NIR_SIR"/>
    <property type="match status" value="1"/>
</dbReference>
<evidence type="ECO:0000256" key="6">
    <source>
        <dbReference type="ARBA" id="ARBA00023014"/>
    </source>
</evidence>
<dbReference type="InterPro" id="IPR051329">
    <property type="entry name" value="NIR_SIR_4Fe-4S"/>
</dbReference>
<dbReference type="GO" id="GO:0051539">
    <property type="term" value="F:4 iron, 4 sulfur cluster binding"/>
    <property type="evidence" value="ECO:0007669"/>
    <property type="project" value="UniProtKB-KW"/>
</dbReference>
<dbReference type="GO" id="GO:0046872">
    <property type="term" value="F:metal ion binding"/>
    <property type="evidence" value="ECO:0007669"/>
    <property type="project" value="UniProtKB-KW"/>
</dbReference>
<protein>
    <submittedName>
        <fullName evidence="9">Precorrin-3B synthase</fullName>
    </submittedName>
</protein>
<evidence type="ECO:0000256" key="3">
    <source>
        <dbReference type="ARBA" id="ARBA00022723"/>
    </source>
</evidence>
<dbReference type="NCBIfam" id="TIGR02435">
    <property type="entry name" value="CobG"/>
    <property type="match status" value="1"/>
</dbReference>
<gene>
    <name evidence="9" type="ORF">BX591_12490</name>
</gene>
<evidence type="ECO:0000313" key="10">
    <source>
        <dbReference type="Proteomes" id="UP000248918"/>
    </source>
</evidence>
<dbReference type="InterPro" id="IPR005117">
    <property type="entry name" value="NiRdtase/SiRdtase_haem-b_fer"/>
</dbReference>
<name>A0A329BJD0_9BURK</name>
<evidence type="ECO:0000256" key="2">
    <source>
        <dbReference type="ARBA" id="ARBA00022617"/>
    </source>
</evidence>
<dbReference type="Proteomes" id="UP000248918">
    <property type="component" value="Unassembled WGS sequence"/>
</dbReference>
<dbReference type="AlphaFoldDB" id="A0A329BJD0"/>
<dbReference type="InterPro" id="IPR006067">
    <property type="entry name" value="NO2/SO3_Rdtase_4Fe4S_dom"/>
</dbReference>
<dbReference type="InterPro" id="IPR036136">
    <property type="entry name" value="Nit/Sulf_reduc_fer-like_dom_sf"/>
</dbReference>
<dbReference type="PANTHER" id="PTHR32439">
    <property type="entry name" value="FERREDOXIN--NITRITE REDUCTASE, CHLOROPLASTIC"/>
    <property type="match status" value="1"/>
</dbReference>
<evidence type="ECO:0000313" key="9">
    <source>
        <dbReference type="EMBL" id="RAS22379.1"/>
    </source>
</evidence>
<dbReference type="PANTHER" id="PTHR32439:SF9">
    <property type="entry name" value="BLR3264 PROTEIN"/>
    <property type="match status" value="1"/>
</dbReference>
<feature type="domain" description="Nitrite/Sulfite reductase ferredoxin-like" evidence="8">
    <location>
        <begin position="424"/>
        <end position="489"/>
    </location>
</feature>
<dbReference type="InterPro" id="IPR012798">
    <property type="entry name" value="Cbl_synth_CobG-like"/>
</dbReference>
<dbReference type="Pfam" id="PF03460">
    <property type="entry name" value="NIR_SIR_ferr"/>
    <property type="match status" value="2"/>
</dbReference>
<dbReference type="SUPFAM" id="SSF56014">
    <property type="entry name" value="Nitrite and sulphite reductase 4Fe-4S domain-like"/>
    <property type="match status" value="2"/>
</dbReference>
<evidence type="ECO:0000259" key="7">
    <source>
        <dbReference type="Pfam" id="PF01077"/>
    </source>
</evidence>
<keyword evidence="1" id="KW-0004">4Fe-4S</keyword>
<comment type="caution">
    <text evidence="9">The sequence shown here is derived from an EMBL/GenBank/DDBJ whole genome shotgun (WGS) entry which is preliminary data.</text>
</comment>
<dbReference type="EMBL" id="QLTK01000024">
    <property type="protein sequence ID" value="RAS22379.1"/>
    <property type="molecule type" value="Genomic_DNA"/>
</dbReference>
<dbReference type="Gene3D" id="3.30.413.10">
    <property type="entry name" value="Sulfite Reductase Hemoprotein, domain 1"/>
    <property type="match status" value="2"/>
</dbReference>
<feature type="domain" description="Nitrite/Sulfite reductase ferredoxin-like" evidence="8">
    <location>
        <begin position="106"/>
        <end position="167"/>
    </location>
</feature>
<dbReference type="GO" id="GO:0020037">
    <property type="term" value="F:heme binding"/>
    <property type="evidence" value="ECO:0007669"/>
    <property type="project" value="InterPro"/>
</dbReference>
<evidence type="ECO:0000256" key="5">
    <source>
        <dbReference type="ARBA" id="ARBA00023004"/>
    </source>
</evidence>
<dbReference type="GO" id="GO:0016491">
    <property type="term" value="F:oxidoreductase activity"/>
    <property type="evidence" value="ECO:0007669"/>
    <property type="project" value="UniProtKB-KW"/>
</dbReference>